<dbReference type="InterPro" id="IPR006129">
    <property type="entry name" value="AdhesinB"/>
</dbReference>
<dbReference type="SUPFAM" id="SSF53807">
    <property type="entry name" value="Helical backbone' metal receptor"/>
    <property type="match status" value="1"/>
</dbReference>
<evidence type="ECO:0000256" key="4">
    <source>
        <dbReference type="ARBA" id="ARBA00022729"/>
    </source>
</evidence>
<keyword evidence="8" id="KW-1185">Reference proteome</keyword>
<evidence type="ECO:0000256" key="2">
    <source>
        <dbReference type="ARBA" id="ARBA00022448"/>
    </source>
</evidence>
<keyword evidence="2 5" id="KW-0813">Transport</keyword>
<feature type="chain" id="PRO_5046232352" evidence="6">
    <location>
        <begin position="23"/>
        <end position="307"/>
    </location>
</feature>
<dbReference type="InterPro" id="IPR006128">
    <property type="entry name" value="Lipoprotein_PsaA-like"/>
</dbReference>
<sequence>MRHFGKLLFCGLLLLSGCNPQAASDPSDKPYVVATSTILADLTQEVARDKIELKSILKPGEDPHIYEPVPQDSIALERADLIFYNGYDLEPALIRLIEATGIRAKKVAVAEQITPLMDEAENLPDPHVWGDAKNGIIMVEVIRDALIELLPEKADNLRQNAQGLIEQLEALDQWILAQIATIPPENRKLVTTHDAFAYYADAYGLEILGTLIGVSTEEQPSAQTLSQLANEVRGQNIPMVFAETTINPALMETLARESGAVLSSQNLYSDSIGGVGSSGDSYISMLVANTTAIVEGLGGTVTPFDPN</sequence>
<evidence type="ECO:0000256" key="5">
    <source>
        <dbReference type="RuleBase" id="RU003512"/>
    </source>
</evidence>
<evidence type="ECO:0000313" key="7">
    <source>
        <dbReference type="EMBL" id="MCW6038392.1"/>
    </source>
</evidence>
<name>A0ABT3LA59_9CYAN</name>
<evidence type="ECO:0000256" key="1">
    <source>
        <dbReference type="ARBA" id="ARBA00004196"/>
    </source>
</evidence>
<comment type="caution">
    <text evidence="7">The sequence shown here is derived from an EMBL/GenBank/DDBJ whole genome shotgun (WGS) entry which is preliminary data.</text>
</comment>
<gene>
    <name evidence="7" type="ORF">K4A83_19240</name>
</gene>
<keyword evidence="3" id="KW-0479">Metal-binding</keyword>
<dbReference type="PRINTS" id="PR00690">
    <property type="entry name" value="ADHESNFAMILY"/>
</dbReference>
<keyword evidence="4 6" id="KW-0732">Signal</keyword>
<dbReference type="Proteomes" id="UP001526426">
    <property type="component" value="Unassembled WGS sequence"/>
</dbReference>
<dbReference type="RefSeq" id="WP_265266299.1">
    <property type="nucleotide sequence ID" value="NZ_JAIHOM010000132.1"/>
</dbReference>
<comment type="subcellular location">
    <subcellularLocation>
        <location evidence="1">Cell envelope</location>
    </subcellularLocation>
</comment>
<organism evidence="7 8">
    <name type="scientific">Spirulina subsalsa FACHB-351</name>
    <dbReference type="NCBI Taxonomy" id="234711"/>
    <lineage>
        <taxon>Bacteria</taxon>
        <taxon>Bacillati</taxon>
        <taxon>Cyanobacteriota</taxon>
        <taxon>Cyanophyceae</taxon>
        <taxon>Spirulinales</taxon>
        <taxon>Spirulinaceae</taxon>
        <taxon>Spirulina</taxon>
    </lineage>
</organism>
<dbReference type="PANTHER" id="PTHR42953:SF1">
    <property type="entry name" value="METAL-BINDING PROTEIN HI_0362-RELATED"/>
    <property type="match status" value="1"/>
</dbReference>
<protein>
    <submittedName>
        <fullName evidence="7">Zinc ABC transporter substrate-binding protein</fullName>
    </submittedName>
</protein>
<dbReference type="Pfam" id="PF01297">
    <property type="entry name" value="ZnuA"/>
    <property type="match status" value="1"/>
</dbReference>
<evidence type="ECO:0000313" key="8">
    <source>
        <dbReference type="Proteomes" id="UP001526426"/>
    </source>
</evidence>
<reference evidence="7 8" key="1">
    <citation type="submission" date="2021-08" db="EMBL/GenBank/DDBJ databases">
        <title>Draft genome sequence of Spirulina subsalsa with high tolerance to salinity and hype-accumulation of phycocyanin.</title>
        <authorList>
            <person name="Pei H."/>
            <person name="Jiang L."/>
        </authorList>
    </citation>
    <scope>NUCLEOTIDE SEQUENCE [LARGE SCALE GENOMIC DNA]</scope>
    <source>
        <strain evidence="7 8">FACHB-351</strain>
    </source>
</reference>
<proteinExistence type="inferred from homology"/>
<dbReference type="PRINTS" id="PR00691">
    <property type="entry name" value="ADHESINB"/>
</dbReference>
<dbReference type="PANTHER" id="PTHR42953">
    <property type="entry name" value="HIGH-AFFINITY ZINC UPTAKE SYSTEM PROTEIN ZNUA-RELATED"/>
    <property type="match status" value="1"/>
</dbReference>
<evidence type="ECO:0000256" key="6">
    <source>
        <dbReference type="SAM" id="SignalP"/>
    </source>
</evidence>
<accession>A0ABT3LA59</accession>
<evidence type="ECO:0000256" key="3">
    <source>
        <dbReference type="ARBA" id="ARBA00022723"/>
    </source>
</evidence>
<dbReference type="InterPro" id="IPR050492">
    <property type="entry name" value="Bact_metal-bind_prot9"/>
</dbReference>
<dbReference type="InterPro" id="IPR006127">
    <property type="entry name" value="ZnuA-like"/>
</dbReference>
<feature type="signal peptide" evidence="6">
    <location>
        <begin position="1"/>
        <end position="22"/>
    </location>
</feature>
<dbReference type="EMBL" id="JAIHOM010000132">
    <property type="protein sequence ID" value="MCW6038392.1"/>
    <property type="molecule type" value="Genomic_DNA"/>
</dbReference>
<dbReference type="Gene3D" id="3.40.50.1980">
    <property type="entry name" value="Nitrogenase molybdenum iron protein domain"/>
    <property type="match status" value="2"/>
</dbReference>
<comment type="similarity">
    <text evidence="5">Belongs to the bacterial solute-binding protein 9 family.</text>
</comment>
<dbReference type="PROSITE" id="PS51257">
    <property type="entry name" value="PROKAR_LIPOPROTEIN"/>
    <property type="match status" value="1"/>
</dbReference>